<keyword evidence="7 9" id="KW-0472">Membrane</keyword>
<evidence type="ECO:0000256" key="3">
    <source>
        <dbReference type="ARBA" id="ARBA00022741"/>
    </source>
</evidence>
<keyword evidence="5" id="KW-0653">Protein transport</keyword>
<feature type="domain" description="ABC transporter" evidence="10">
    <location>
        <begin position="477"/>
        <end position="691"/>
    </location>
</feature>
<name>K1TZD3_9ZZZZ</name>
<evidence type="ECO:0000259" key="10">
    <source>
        <dbReference type="PROSITE" id="PS50893"/>
    </source>
</evidence>
<dbReference type="GO" id="GO:0005524">
    <property type="term" value="F:ATP binding"/>
    <property type="evidence" value="ECO:0007669"/>
    <property type="project" value="UniProtKB-KW"/>
</dbReference>
<dbReference type="PROSITE" id="PS00211">
    <property type="entry name" value="ABC_TRANSPORTER_1"/>
    <property type="match status" value="1"/>
</dbReference>
<dbReference type="Pfam" id="PF00664">
    <property type="entry name" value="ABC_membrane"/>
    <property type="match status" value="1"/>
</dbReference>
<feature type="transmembrane region" description="Helical" evidence="9">
    <location>
        <begin position="394"/>
        <end position="417"/>
    </location>
</feature>
<dbReference type="GO" id="GO:0140359">
    <property type="term" value="F:ABC-type transporter activity"/>
    <property type="evidence" value="ECO:0007669"/>
    <property type="project" value="InterPro"/>
</dbReference>
<gene>
    <name evidence="13" type="ORF">OBE_06895</name>
</gene>
<dbReference type="InterPro" id="IPR003439">
    <property type="entry name" value="ABC_transporter-like_ATP-bd"/>
</dbReference>
<feature type="transmembrane region" description="Helical" evidence="9">
    <location>
        <begin position="300"/>
        <end position="317"/>
    </location>
</feature>
<dbReference type="InterPro" id="IPR017871">
    <property type="entry name" value="ABC_transporter-like_CS"/>
</dbReference>
<feature type="transmembrane region" description="Helical" evidence="9">
    <location>
        <begin position="160"/>
        <end position="186"/>
    </location>
</feature>
<dbReference type="SUPFAM" id="SSF90123">
    <property type="entry name" value="ABC transporter transmembrane region"/>
    <property type="match status" value="1"/>
</dbReference>
<keyword evidence="4 13" id="KW-0067">ATP-binding</keyword>
<comment type="caution">
    <text evidence="13">The sequence shown here is derived from an EMBL/GenBank/DDBJ whole genome shotgun (WGS) entry which is preliminary data.</text>
</comment>
<reference evidence="13" key="1">
    <citation type="journal article" date="2013" name="Environ. Microbiol.">
        <title>Microbiota from the distal guts of lean and obese adolescents exhibit partial functional redundancy besides clear differences in community structure.</title>
        <authorList>
            <person name="Ferrer M."/>
            <person name="Ruiz A."/>
            <person name="Lanza F."/>
            <person name="Haange S.B."/>
            <person name="Oberbach A."/>
            <person name="Till H."/>
            <person name="Bargiela R."/>
            <person name="Campoy C."/>
            <person name="Segura M.T."/>
            <person name="Richter M."/>
            <person name="von Bergen M."/>
            <person name="Seifert J."/>
            <person name="Suarez A."/>
        </authorList>
    </citation>
    <scope>NUCLEOTIDE SEQUENCE</scope>
</reference>
<keyword evidence="5" id="KW-0813">Transport</keyword>
<dbReference type="InterPro" id="IPR036640">
    <property type="entry name" value="ABC1_TM_sf"/>
</dbReference>
<keyword evidence="3" id="KW-0547">Nucleotide-binding</keyword>
<dbReference type="GO" id="GO:0043213">
    <property type="term" value="P:bacteriocin transport"/>
    <property type="evidence" value="ECO:0007669"/>
    <property type="project" value="UniProtKB-KW"/>
</dbReference>
<evidence type="ECO:0000256" key="5">
    <source>
        <dbReference type="ARBA" id="ARBA00022927"/>
    </source>
</evidence>
<evidence type="ECO:0000256" key="9">
    <source>
        <dbReference type="SAM" id="Phobius"/>
    </source>
</evidence>
<keyword evidence="6 9" id="KW-1133">Transmembrane helix</keyword>
<keyword evidence="2 9" id="KW-0812">Transmembrane</keyword>
<feature type="domain" description="ABC transmembrane type-1" evidence="11">
    <location>
        <begin position="164"/>
        <end position="443"/>
    </location>
</feature>
<dbReference type="GO" id="GO:0006508">
    <property type="term" value="P:proteolysis"/>
    <property type="evidence" value="ECO:0007669"/>
    <property type="project" value="InterPro"/>
</dbReference>
<organism evidence="13">
    <name type="scientific">human gut metagenome</name>
    <dbReference type="NCBI Taxonomy" id="408170"/>
    <lineage>
        <taxon>unclassified sequences</taxon>
        <taxon>metagenomes</taxon>
        <taxon>organismal metagenomes</taxon>
    </lineage>
</organism>
<dbReference type="InterPro" id="IPR011527">
    <property type="entry name" value="ABC1_TM_dom"/>
</dbReference>
<dbReference type="PROSITE" id="PS50990">
    <property type="entry name" value="PEPTIDASE_C39"/>
    <property type="match status" value="1"/>
</dbReference>
<dbReference type="Gene3D" id="3.40.50.300">
    <property type="entry name" value="P-loop containing nucleotide triphosphate hydrolases"/>
    <property type="match status" value="1"/>
</dbReference>
<dbReference type="PANTHER" id="PTHR24221">
    <property type="entry name" value="ATP-BINDING CASSETTE SUB-FAMILY B"/>
    <property type="match status" value="1"/>
</dbReference>
<accession>K1TZD3</accession>
<dbReference type="GO" id="GO:0016020">
    <property type="term" value="C:membrane"/>
    <property type="evidence" value="ECO:0007669"/>
    <property type="project" value="UniProtKB-SubCell"/>
</dbReference>
<evidence type="ECO:0000256" key="2">
    <source>
        <dbReference type="ARBA" id="ARBA00022692"/>
    </source>
</evidence>
<evidence type="ECO:0000256" key="7">
    <source>
        <dbReference type="ARBA" id="ARBA00023136"/>
    </source>
</evidence>
<dbReference type="GO" id="GO:0015031">
    <property type="term" value="P:protein transport"/>
    <property type="evidence" value="ECO:0007669"/>
    <property type="project" value="UniProtKB-KW"/>
</dbReference>
<evidence type="ECO:0000259" key="12">
    <source>
        <dbReference type="PROSITE" id="PS50990"/>
    </source>
</evidence>
<protein>
    <submittedName>
        <fullName evidence="13">Transport/processing ATP-binding protein ComA</fullName>
    </submittedName>
</protein>
<evidence type="ECO:0000256" key="6">
    <source>
        <dbReference type="ARBA" id="ARBA00022989"/>
    </source>
</evidence>
<dbReference type="PROSITE" id="PS50893">
    <property type="entry name" value="ABC_TRANSPORTER_2"/>
    <property type="match status" value="1"/>
</dbReference>
<evidence type="ECO:0000256" key="8">
    <source>
        <dbReference type="ARBA" id="ARBA00043264"/>
    </source>
</evidence>
<dbReference type="CDD" id="cd03228">
    <property type="entry name" value="ABCC_MRP_Like"/>
    <property type="match status" value="1"/>
</dbReference>
<dbReference type="InterPro" id="IPR027417">
    <property type="entry name" value="P-loop_NTPase"/>
</dbReference>
<dbReference type="EMBL" id="AJWZ01004730">
    <property type="protein sequence ID" value="EKC64611.1"/>
    <property type="molecule type" value="Genomic_DNA"/>
</dbReference>
<dbReference type="Pfam" id="PF03412">
    <property type="entry name" value="Peptidase_C39"/>
    <property type="match status" value="1"/>
</dbReference>
<dbReference type="Gene3D" id="1.20.1560.10">
    <property type="entry name" value="ABC transporter type 1, transmembrane domain"/>
    <property type="match status" value="1"/>
</dbReference>
<dbReference type="InterPro" id="IPR039421">
    <property type="entry name" value="Type_1_exporter"/>
</dbReference>
<feature type="transmembrane region" description="Helical" evidence="9">
    <location>
        <begin position="271"/>
        <end position="294"/>
    </location>
</feature>
<proteinExistence type="predicted"/>
<dbReference type="GO" id="GO:0016887">
    <property type="term" value="F:ATP hydrolysis activity"/>
    <property type="evidence" value="ECO:0007669"/>
    <property type="project" value="InterPro"/>
</dbReference>
<dbReference type="Pfam" id="PF00005">
    <property type="entry name" value="ABC_tran"/>
    <property type="match status" value="1"/>
</dbReference>
<feature type="domain" description="Peptidase C39" evidence="12">
    <location>
        <begin position="6"/>
        <end position="131"/>
    </location>
</feature>
<dbReference type="AlphaFoldDB" id="K1TZD3"/>
<dbReference type="InterPro" id="IPR005074">
    <property type="entry name" value="Peptidase_C39"/>
</dbReference>
<dbReference type="PANTHER" id="PTHR24221:SF654">
    <property type="entry name" value="ATP-BINDING CASSETTE SUB-FAMILY B MEMBER 6"/>
    <property type="match status" value="1"/>
</dbReference>
<evidence type="ECO:0000259" key="11">
    <source>
        <dbReference type="PROSITE" id="PS50929"/>
    </source>
</evidence>
<evidence type="ECO:0000256" key="1">
    <source>
        <dbReference type="ARBA" id="ARBA00004141"/>
    </source>
</evidence>
<dbReference type="GO" id="GO:0034040">
    <property type="term" value="F:ATPase-coupled lipid transmembrane transporter activity"/>
    <property type="evidence" value="ECO:0007669"/>
    <property type="project" value="TreeGrafter"/>
</dbReference>
<sequence>MKVVRQNGSMDCGVCCLLSVIRHYGGNLPIEYLREMTATDRNGVSAYNLVHTAQEIGFSAYGVRGELTDISSLDLPIISHVILNKNLKHFVVIYKIDNIKRKVMIMDPAKGKRIQTFAEFSLMSSNNYIILKPIDTLPNIRVKKYVKMWFKNFSKSNITYLAYIVIFSLLSFFLSIVCGFHFSFLLNNAINYGIENNVLKISMLILVIYVFKEILFFFRNLVSSKFSILMDEYMTKKFYNKLLLLPYMYYKNRTTGEIVSRMGDLGIVKSFLTKLLVTIFTDVLVVNVFLIMLFKVNLEIFFLLVGIIVFFILIAIFNNQKKRRYLSNYLLEEDKINSLFIENLEKITTIKNLHLEPRKVSRFYARYKRLLESSYLVNNNLLFMNTIQEIIKDVFYVLFYLIASLNVISFKCSIGLILILQNILSYFFISFSNILKVVSDFNQYKLSRERIDDLFMIREDNFSCSNYFKERKVNGTIEFKNLNYSLNTHTLFKNLNLKIYPKEKIFFYGESGSGKSTLMKMLLSYIDVNYGVITIDNIDINHYHLGVLRNEVMYVGQNESLFYGTIKDNVVLYENIAADNLEQIYNITLLDKVIAKKRHGDLEMIENDNYNLSGGERQKIILSRALCKNSSIYIFDEAFSQIDVLEERQILEKIFSYLKEKTVIVISHRMGNMDLYSRTLKLEGGGISDEI</sequence>
<evidence type="ECO:0000313" key="13">
    <source>
        <dbReference type="EMBL" id="EKC64611.1"/>
    </source>
</evidence>
<comment type="subcellular location">
    <subcellularLocation>
        <location evidence="1">Membrane</location>
        <topology evidence="1">Multi-pass membrane protein</topology>
    </subcellularLocation>
</comment>
<dbReference type="SUPFAM" id="SSF52540">
    <property type="entry name" value="P-loop containing nucleoside triphosphate hydrolases"/>
    <property type="match status" value="1"/>
</dbReference>
<evidence type="ECO:0000256" key="4">
    <source>
        <dbReference type="ARBA" id="ARBA00022840"/>
    </source>
</evidence>
<dbReference type="InterPro" id="IPR003593">
    <property type="entry name" value="AAA+_ATPase"/>
</dbReference>
<dbReference type="SMART" id="SM00382">
    <property type="entry name" value="AAA"/>
    <property type="match status" value="1"/>
</dbReference>
<feature type="transmembrane region" description="Helical" evidence="9">
    <location>
        <begin position="198"/>
        <end position="218"/>
    </location>
</feature>
<dbReference type="GO" id="GO:0008233">
    <property type="term" value="F:peptidase activity"/>
    <property type="evidence" value="ECO:0007669"/>
    <property type="project" value="InterPro"/>
</dbReference>
<dbReference type="Gene3D" id="3.90.70.10">
    <property type="entry name" value="Cysteine proteinases"/>
    <property type="match status" value="1"/>
</dbReference>
<keyword evidence="8" id="KW-0080">Bacteriocin transport</keyword>
<dbReference type="PROSITE" id="PS50929">
    <property type="entry name" value="ABC_TM1F"/>
    <property type="match status" value="1"/>
</dbReference>